<sequence>MVEVISKPLNLEKIVTTIKQTGIPCFDMSIGRDEVYENKTFFIYIDDGELMPSLHANQYHKRFTLMFITRENSLFNELELIENLKLCRLIFDSSEVENGQLVNTEEKAIVRTYYFHQLIKIER</sequence>
<evidence type="ECO:0000313" key="2">
    <source>
        <dbReference type="Proteomes" id="UP001186118"/>
    </source>
</evidence>
<name>A0AAE4TS79_STRCB</name>
<reference evidence="1" key="1">
    <citation type="submission" date="2021-04" db="EMBL/GenBank/DDBJ databases">
        <title>Draft genomes of 20 S. canis strains.</title>
        <authorList>
            <person name="Pagnossin D."/>
            <person name="Weir W."/>
            <person name="Smith A."/>
            <person name="Ure R."/>
            <person name="Oravcova K."/>
        </authorList>
    </citation>
    <scope>NUCLEOTIDE SEQUENCE</scope>
    <source>
        <strain evidence="1">284</strain>
    </source>
</reference>
<proteinExistence type="predicted"/>
<dbReference type="Proteomes" id="UP001186118">
    <property type="component" value="Unassembled WGS sequence"/>
</dbReference>
<protein>
    <submittedName>
        <fullName evidence="1">Uncharacterized protein</fullName>
    </submittedName>
</protein>
<dbReference type="AlphaFoldDB" id="A0AAE4TS79"/>
<accession>A0AAE4TS79</accession>
<evidence type="ECO:0000313" key="1">
    <source>
        <dbReference type="EMBL" id="MDV5976697.1"/>
    </source>
</evidence>
<gene>
    <name evidence="1" type="ORF">KB584_04355</name>
</gene>
<dbReference type="EMBL" id="JAGQEX010000007">
    <property type="protein sequence ID" value="MDV5976697.1"/>
    <property type="molecule type" value="Genomic_DNA"/>
</dbReference>
<organism evidence="1 2">
    <name type="scientific">Streptococcus canis</name>
    <dbReference type="NCBI Taxonomy" id="1329"/>
    <lineage>
        <taxon>Bacteria</taxon>
        <taxon>Bacillati</taxon>
        <taxon>Bacillota</taxon>
        <taxon>Bacilli</taxon>
        <taxon>Lactobacillales</taxon>
        <taxon>Streptococcaceae</taxon>
        <taxon>Streptococcus</taxon>
    </lineage>
</organism>
<comment type="caution">
    <text evidence="1">The sequence shown here is derived from an EMBL/GenBank/DDBJ whole genome shotgun (WGS) entry which is preliminary data.</text>
</comment>
<dbReference type="RefSeq" id="WP_002986170.1">
    <property type="nucleotide sequence ID" value="NZ_BLIT01000034.1"/>
</dbReference>